<sequence length="360" mass="40934">MCEKLVRLCGQLFAIVEEIKNYVFDDRGIALSSQGYSGIPLCGETPLSIREDDLWKIVDILFKTSVMFDGLVFRIATPDETQNLFYQEAERNDVLPKWITSPEDFNQRVYGCGGVLHVVSPDIRRKFPSMSDIEIVRNRSRETRNILVTERLLFQKLVTVASRNFGMQKMSVNLPVPLAYVARQRPELLSAAIREHEGVERRLAECDHVMVHVSLNATDFQTVTAVADIEMPFDIVSHRIARALVAFDQRHTAIQNGMSAVYDTQLFSKVTDAFERERLLFLLSTLFNQPGSLTHTYQVAKASVCPRHIEECRKLFRGTTHAFLKLFVGLPPSGGGPHIRILSCSCFLFAEEKTWVFLFV</sequence>
<dbReference type="Pfam" id="PF07093">
    <property type="entry name" value="SGT1"/>
    <property type="match status" value="1"/>
</dbReference>
<evidence type="ECO:0000313" key="2">
    <source>
        <dbReference type="Proteomes" id="UP000050761"/>
    </source>
</evidence>
<reference evidence="3" key="2">
    <citation type="submission" date="2019-09" db="UniProtKB">
        <authorList>
            <consortium name="WormBaseParasite"/>
        </authorList>
    </citation>
    <scope>IDENTIFICATION</scope>
</reference>
<dbReference type="InterPro" id="IPR010770">
    <property type="entry name" value="Ecd"/>
</dbReference>
<name>A0A3P7ZKX4_HELPZ</name>
<dbReference type="Proteomes" id="UP000050761">
    <property type="component" value="Unassembled WGS sequence"/>
</dbReference>
<keyword evidence="2" id="KW-1185">Reference proteome</keyword>
<proteinExistence type="predicted"/>
<dbReference type="EMBL" id="UZAH01026746">
    <property type="protein sequence ID" value="VDO84847.1"/>
    <property type="molecule type" value="Genomic_DNA"/>
</dbReference>
<dbReference type="AlphaFoldDB" id="A0A3P7ZKX4"/>
<evidence type="ECO:0000313" key="1">
    <source>
        <dbReference type="EMBL" id="VDO84847.1"/>
    </source>
</evidence>
<gene>
    <name evidence="1" type="ORF">HPBE_LOCUS10379</name>
</gene>
<dbReference type="OrthoDB" id="27237at2759"/>
<dbReference type="GO" id="GO:0005634">
    <property type="term" value="C:nucleus"/>
    <property type="evidence" value="ECO:0007669"/>
    <property type="project" value="TreeGrafter"/>
</dbReference>
<protein>
    <submittedName>
        <fullName evidence="3">Phosphorylase b kinase regulatory subunit</fullName>
    </submittedName>
</protein>
<accession>A0A3P7ZKX4</accession>
<reference evidence="1 2" key="1">
    <citation type="submission" date="2018-11" db="EMBL/GenBank/DDBJ databases">
        <authorList>
            <consortium name="Pathogen Informatics"/>
        </authorList>
    </citation>
    <scope>NUCLEOTIDE SEQUENCE [LARGE SCALE GENOMIC DNA]</scope>
</reference>
<dbReference type="PANTHER" id="PTHR13060:SF0">
    <property type="entry name" value="PROTEIN ECDYSONELESS HOMOLOG"/>
    <property type="match status" value="1"/>
</dbReference>
<dbReference type="PANTHER" id="PTHR13060">
    <property type="entry name" value="SGT1 PROTEIN HSGT1 SUPPRESSOR OF GCR2"/>
    <property type="match status" value="1"/>
</dbReference>
<evidence type="ECO:0000313" key="3">
    <source>
        <dbReference type="WBParaSite" id="HPBE_0001037801-mRNA-1"/>
    </source>
</evidence>
<dbReference type="WBParaSite" id="HPBE_0001037801-mRNA-1">
    <property type="protein sequence ID" value="HPBE_0001037801-mRNA-1"/>
    <property type="gene ID" value="HPBE_0001037801"/>
</dbReference>
<organism evidence="1">
    <name type="scientific">Heligmosomoides polygyrus</name>
    <name type="common">Parasitic roundworm</name>
    <dbReference type="NCBI Taxonomy" id="6339"/>
    <lineage>
        <taxon>Eukaryota</taxon>
        <taxon>Metazoa</taxon>
        <taxon>Ecdysozoa</taxon>
        <taxon>Nematoda</taxon>
        <taxon>Chromadorea</taxon>
        <taxon>Rhabditida</taxon>
        <taxon>Rhabditina</taxon>
        <taxon>Rhabditomorpha</taxon>
        <taxon>Strongyloidea</taxon>
        <taxon>Heligmosomidae</taxon>
        <taxon>Heligmosomoides</taxon>
    </lineage>
</organism>